<reference evidence="1 2" key="1">
    <citation type="submission" date="2024-03" db="EMBL/GenBank/DDBJ databases">
        <authorList>
            <person name="Gkanogiannis A."/>
            <person name="Becerra Lopez-Lavalle L."/>
        </authorList>
    </citation>
    <scope>NUCLEOTIDE SEQUENCE [LARGE SCALE GENOMIC DNA]</scope>
</reference>
<evidence type="ECO:0000313" key="2">
    <source>
        <dbReference type="Proteomes" id="UP001642487"/>
    </source>
</evidence>
<sequence>MEAIEAIPEIRLIKVVQLLLLKFVDEVLQFWSLGVGWFCLIMQSPQNKPSSIGTKKAQKLQYRRLLDDDIWFSGSRMLMCFQQGFKSIQSMKFVPGFLAKNFGDKGGVPEDRMGVFQRQGITGLQYEGGLKCLLEG</sequence>
<keyword evidence="2" id="KW-1185">Reference proteome</keyword>
<organism evidence="1 2">
    <name type="scientific">Citrullus colocynthis</name>
    <name type="common">colocynth</name>
    <dbReference type="NCBI Taxonomy" id="252529"/>
    <lineage>
        <taxon>Eukaryota</taxon>
        <taxon>Viridiplantae</taxon>
        <taxon>Streptophyta</taxon>
        <taxon>Embryophyta</taxon>
        <taxon>Tracheophyta</taxon>
        <taxon>Spermatophyta</taxon>
        <taxon>Magnoliopsida</taxon>
        <taxon>eudicotyledons</taxon>
        <taxon>Gunneridae</taxon>
        <taxon>Pentapetalae</taxon>
        <taxon>rosids</taxon>
        <taxon>fabids</taxon>
        <taxon>Cucurbitales</taxon>
        <taxon>Cucurbitaceae</taxon>
        <taxon>Benincaseae</taxon>
        <taxon>Citrullus</taxon>
    </lineage>
</organism>
<gene>
    <name evidence="1" type="ORF">CITCOLO1_LOCUS7951</name>
</gene>
<dbReference type="EMBL" id="OZ021736">
    <property type="protein sequence ID" value="CAK9316105.1"/>
    <property type="molecule type" value="Genomic_DNA"/>
</dbReference>
<accession>A0ABP0Y8T2</accession>
<protein>
    <submittedName>
        <fullName evidence="1">Uncharacterized protein</fullName>
    </submittedName>
</protein>
<proteinExistence type="predicted"/>
<evidence type="ECO:0000313" key="1">
    <source>
        <dbReference type="EMBL" id="CAK9316105.1"/>
    </source>
</evidence>
<name>A0ABP0Y8T2_9ROSI</name>
<dbReference type="Proteomes" id="UP001642487">
    <property type="component" value="Chromosome 2"/>
</dbReference>